<evidence type="ECO:0000259" key="4">
    <source>
        <dbReference type="PROSITE" id="PS01124"/>
    </source>
</evidence>
<dbReference type="AlphaFoldDB" id="A0A3S8U7L7"/>
<dbReference type="Proteomes" id="UP000282002">
    <property type="component" value="Chromosome"/>
</dbReference>
<dbReference type="Gene3D" id="1.10.10.60">
    <property type="entry name" value="Homeodomain-like"/>
    <property type="match status" value="1"/>
</dbReference>
<dbReference type="Pfam" id="PF12833">
    <property type="entry name" value="HTH_18"/>
    <property type="match status" value="1"/>
</dbReference>
<gene>
    <name evidence="5" type="ORF">EI545_12455</name>
</gene>
<keyword evidence="1" id="KW-0805">Transcription regulation</keyword>
<name>A0A3S8U7L7_9RHOB</name>
<dbReference type="Pfam" id="PF14525">
    <property type="entry name" value="AraC_binding_2"/>
    <property type="match status" value="1"/>
</dbReference>
<dbReference type="KEGG" id="taw:EI545_12455"/>
<dbReference type="GO" id="GO:0003700">
    <property type="term" value="F:DNA-binding transcription factor activity"/>
    <property type="evidence" value="ECO:0007669"/>
    <property type="project" value="InterPro"/>
</dbReference>
<dbReference type="InterPro" id="IPR050204">
    <property type="entry name" value="AraC_XylS_family_regulators"/>
</dbReference>
<dbReference type="RefSeq" id="WP_125325768.1">
    <property type="nucleotide sequence ID" value="NZ_CP034328.1"/>
</dbReference>
<dbReference type="PANTHER" id="PTHR46796:SF12">
    <property type="entry name" value="HTH-TYPE DNA-BINDING TRANSCRIPTIONAL ACTIVATOR EUTR"/>
    <property type="match status" value="1"/>
</dbReference>
<dbReference type="InterPro" id="IPR009057">
    <property type="entry name" value="Homeodomain-like_sf"/>
</dbReference>
<evidence type="ECO:0000256" key="1">
    <source>
        <dbReference type="ARBA" id="ARBA00023015"/>
    </source>
</evidence>
<sequence length="352" mass="38982">MDWILTDKDGSPRSGFKTASIRDLQELESGSYWPQLRPYFLRPEYHRIRYSILGKTAGQLAPENDVSIRGASKAGELEVAFVADQLAAKMSITGIGIPDYCLTIVGKGALTFSEKGRAAHTIDPNLGLIYRGIPETDLTSTGAQERVAIWIPQASLTQRLSALLGTPVAGDPEFYPVFQWDKENLMVLRHLVNVLMVELQAPTPTFLGNEAANRSFSDLLIYALLRSLTHNYSNQLERPNFAPAPGVLRRAEAYIRANVEEPIALHDVAAAAGCSVRSLQIVFRKFRETTPLLAIRQFRLEAAREALRSSDSAVTLTAVALRFGFSNPGRFTRFYKAAFGESPLQVISRRRA</sequence>
<proteinExistence type="predicted"/>
<evidence type="ECO:0000256" key="3">
    <source>
        <dbReference type="ARBA" id="ARBA00023163"/>
    </source>
</evidence>
<dbReference type="InterPro" id="IPR035418">
    <property type="entry name" value="AraC-bd_2"/>
</dbReference>
<reference evidence="5 6" key="1">
    <citation type="submission" date="2018-12" db="EMBL/GenBank/DDBJ databases">
        <title>Complete genome sequencing of Tabrizicola sp. K13M18.</title>
        <authorList>
            <person name="Bae J.-W."/>
        </authorList>
    </citation>
    <scope>NUCLEOTIDE SEQUENCE [LARGE SCALE GENOMIC DNA]</scope>
    <source>
        <strain evidence="5 6">K13M18</strain>
    </source>
</reference>
<feature type="domain" description="HTH araC/xylS-type" evidence="4">
    <location>
        <begin position="249"/>
        <end position="349"/>
    </location>
</feature>
<dbReference type="GO" id="GO:0043565">
    <property type="term" value="F:sequence-specific DNA binding"/>
    <property type="evidence" value="ECO:0007669"/>
    <property type="project" value="InterPro"/>
</dbReference>
<accession>A0A3S8U7L7</accession>
<dbReference type="EMBL" id="CP034328">
    <property type="protein sequence ID" value="AZL59573.1"/>
    <property type="molecule type" value="Genomic_DNA"/>
</dbReference>
<dbReference type="InterPro" id="IPR018062">
    <property type="entry name" value="HTH_AraC-typ_CS"/>
</dbReference>
<dbReference type="PROSITE" id="PS01124">
    <property type="entry name" value="HTH_ARAC_FAMILY_2"/>
    <property type="match status" value="1"/>
</dbReference>
<dbReference type="OrthoDB" id="9802263at2"/>
<dbReference type="SUPFAM" id="SSF46689">
    <property type="entry name" value="Homeodomain-like"/>
    <property type="match status" value="2"/>
</dbReference>
<evidence type="ECO:0000256" key="2">
    <source>
        <dbReference type="ARBA" id="ARBA00023125"/>
    </source>
</evidence>
<evidence type="ECO:0000313" key="5">
    <source>
        <dbReference type="EMBL" id="AZL59573.1"/>
    </source>
</evidence>
<dbReference type="SMART" id="SM00342">
    <property type="entry name" value="HTH_ARAC"/>
    <property type="match status" value="1"/>
</dbReference>
<keyword evidence="6" id="KW-1185">Reference proteome</keyword>
<dbReference type="InterPro" id="IPR018060">
    <property type="entry name" value="HTH_AraC"/>
</dbReference>
<evidence type="ECO:0000313" key="6">
    <source>
        <dbReference type="Proteomes" id="UP000282002"/>
    </source>
</evidence>
<dbReference type="PROSITE" id="PS00041">
    <property type="entry name" value="HTH_ARAC_FAMILY_1"/>
    <property type="match status" value="1"/>
</dbReference>
<keyword evidence="2" id="KW-0238">DNA-binding</keyword>
<protein>
    <submittedName>
        <fullName evidence="5">AraC family transcriptional regulator</fullName>
    </submittedName>
</protein>
<dbReference type="PANTHER" id="PTHR46796">
    <property type="entry name" value="HTH-TYPE TRANSCRIPTIONAL ACTIVATOR RHAS-RELATED"/>
    <property type="match status" value="1"/>
</dbReference>
<keyword evidence="3" id="KW-0804">Transcription</keyword>
<organism evidence="5 6">
    <name type="scientific">Tabrizicola piscis</name>
    <dbReference type="NCBI Taxonomy" id="2494374"/>
    <lineage>
        <taxon>Bacteria</taxon>
        <taxon>Pseudomonadati</taxon>
        <taxon>Pseudomonadota</taxon>
        <taxon>Alphaproteobacteria</taxon>
        <taxon>Rhodobacterales</taxon>
        <taxon>Paracoccaceae</taxon>
        <taxon>Tabrizicola</taxon>
    </lineage>
</organism>